<dbReference type="EMBL" id="JASPKZ010007842">
    <property type="protein sequence ID" value="KAJ9581771.1"/>
    <property type="molecule type" value="Genomic_DNA"/>
</dbReference>
<dbReference type="SMART" id="SM00358">
    <property type="entry name" value="DSRM"/>
    <property type="match status" value="2"/>
</dbReference>
<evidence type="ECO:0000313" key="5">
    <source>
        <dbReference type="Proteomes" id="UP001233999"/>
    </source>
</evidence>
<evidence type="ECO:0000256" key="1">
    <source>
        <dbReference type="ARBA" id="ARBA00022884"/>
    </source>
</evidence>
<proteinExistence type="predicted"/>
<dbReference type="GO" id="GO:0070578">
    <property type="term" value="C:RISC-loading complex"/>
    <property type="evidence" value="ECO:0007669"/>
    <property type="project" value="TreeGrafter"/>
</dbReference>
<accession>A0AAD8E9F3</accession>
<feature type="domain" description="DRBM" evidence="3">
    <location>
        <begin position="28"/>
        <end position="98"/>
    </location>
</feature>
<keyword evidence="1 2" id="KW-0694">RNA-binding</keyword>
<evidence type="ECO:0000256" key="2">
    <source>
        <dbReference type="PROSITE-ProRule" id="PRU00266"/>
    </source>
</evidence>
<dbReference type="AlphaFoldDB" id="A0AAD8E9F3"/>
<protein>
    <recommendedName>
        <fullName evidence="3">DRBM domain-containing protein</fullName>
    </recommendedName>
</protein>
<dbReference type="FunFam" id="3.30.160.20:FF:000007">
    <property type="entry name" value="Double-stranded RNA-binding protein Staufen homolog 1"/>
    <property type="match status" value="1"/>
</dbReference>
<dbReference type="GO" id="GO:0005634">
    <property type="term" value="C:nucleus"/>
    <property type="evidence" value="ECO:0007669"/>
    <property type="project" value="TreeGrafter"/>
</dbReference>
<sequence>MSDFNSGYSTNYIYKQKEGISAQIINKTPISLLQERFSRLGKKPNYELLQEGICRNNCNSYCFCFRVSVGEISAIGCGKSKKEAKHAAASLLLNMLFECNFSQITNLEGSDCLPWIPFQKNVERISGNEIYNPVGKLQEICTAKHWAHPDYVLVSEQGPPHDRIFMISVQVQNIKLIGTGRSKRLAKRDAALKILKRLLNINSEDESGNSCEMVVANTYTNYAQILEEIATKSKFDVYYERIDNKTANGLYKYIIHVTTFPNIVCLGKGATPEKAIENSTMKALICLKILQQKKYYNKIIRM</sequence>
<dbReference type="GO" id="GO:0070920">
    <property type="term" value="P:regulation of regulatory ncRNA processing"/>
    <property type="evidence" value="ECO:0007669"/>
    <property type="project" value="TreeGrafter"/>
</dbReference>
<organism evidence="4 5">
    <name type="scientific">Diploptera punctata</name>
    <name type="common">Pacific beetle cockroach</name>
    <dbReference type="NCBI Taxonomy" id="6984"/>
    <lineage>
        <taxon>Eukaryota</taxon>
        <taxon>Metazoa</taxon>
        <taxon>Ecdysozoa</taxon>
        <taxon>Arthropoda</taxon>
        <taxon>Hexapoda</taxon>
        <taxon>Insecta</taxon>
        <taxon>Pterygota</taxon>
        <taxon>Neoptera</taxon>
        <taxon>Polyneoptera</taxon>
        <taxon>Dictyoptera</taxon>
        <taxon>Blattodea</taxon>
        <taxon>Blaberoidea</taxon>
        <taxon>Blaberidae</taxon>
        <taxon>Diplopterinae</taxon>
        <taxon>Diploptera</taxon>
    </lineage>
</organism>
<dbReference type="GO" id="GO:0005737">
    <property type="term" value="C:cytoplasm"/>
    <property type="evidence" value="ECO:0007669"/>
    <property type="project" value="TreeGrafter"/>
</dbReference>
<dbReference type="InterPro" id="IPR051247">
    <property type="entry name" value="RLC_Component"/>
</dbReference>
<dbReference type="Gene3D" id="3.30.160.20">
    <property type="match status" value="3"/>
</dbReference>
<evidence type="ECO:0000313" key="4">
    <source>
        <dbReference type="EMBL" id="KAJ9581771.1"/>
    </source>
</evidence>
<comment type="caution">
    <text evidence="4">The sequence shown here is derived from an EMBL/GenBank/DDBJ whole genome shotgun (WGS) entry which is preliminary data.</text>
</comment>
<dbReference type="Pfam" id="PF00035">
    <property type="entry name" value="dsrm"/>
    <property type="match status" value="2"/>
</dbReference>
<keyword evidence="5" id="KW-1185">Reference proteome</keyword>
<dbReference type="GO" id="GO:0035197">
    <property type="term" value="F:siRNA binding"/>
    <property type="evidence" value="ECO:0007669"/>
    <property type="project" value="TreeGrafter"/>
</dbReference>
<dbReference type="InterPro" id="IPR014720">
    <property type="entry name" value="dsRBD_dom"/>
</dbReference>
<dbReference type="Proteomes" id="UP001233999">
    <property type="component" value="Unassembled WGS sequence"/>
</dbReference>
<dbReference type="SUPFAM" id="SSF54768">
    <property type="entry name" value="dsRNA-binding domain-like"/>
    <property type="match status" value="3"/>
</dbReference>
<reference evidence="4" key="2">
    <citation type="submission" date="2023-05" db="EMBL/GenBank/DDBJ databases">
        <authorList>
            <person name="Fouks B."/>
        </authorList>
    </citation>
    <scope>NUCLEOTIDE SEQUENCE</scope>
    <source>
        <strain evidence="4">Stay&amp;Tobe</strain>
        <tissue evidence="4">Testes</tissue>
    </source>
</reference>
<reference evidence="4" key="1">
    <citation type="journal article" date="2023" name="IScience">
        <title>Live-bearing cockroach genome reveals convergent evolutionary mechanisms linked to viviparity in insects and beyond.</title>
        <authorList>
            <person name="Fouks B."/>
            <person name="Harrison M.C."/>
            <person name="Mikhailova A.A."/>
            <person name="Marchal E."/>
            <person name="English S."/>
            <person name="Carruthers M."/>
            <person name="Jennings E.C."/>
            <person name="Chiamaka E.L."/>
            <person name="Frigard R.A."/>
            <person name="Pippel M."/>
            <person name="Attardo G.M."/>
            <person name="Benoit J.B."/>
            <person name="Bornberg-Bauer E."/>
            <person name="Tobe S.S."/>
        </authorList>
    </citation>
    <scope>NUCLEOTIDE SEQUENCE</scope>
    <source>
        <strain evidence="4">Stay&amp;Tobe</strain>
    </source>
</reference>
<feature type="domain" description="DRBM" evidence="3">
    <location>
        <begin position="132"/>
        <end position="200"/>
    </location>
</feature>
<dbReference type="PANTHER" id="PTHR46205">
    <property type="entry name" value="LOQUACIOUS, ISOFORM B"/>
    <property type="match status" value="1"/>
</dbReference>
<dbReference type="GO" id="GO:0030422">
    <property type="term" value="P:siRNA processing"/>
    <property type="evidence" value="ECO:0007669"/>
    <property type="project" value="TreeGrafter"/>
</dbReference>
<dbReference type="GO" id="GO:0003725">
    <property type="term" value="F:double-stranded RNA binding"/>
    <property type="evidence" value="ECO:0007669"/>
    <property type="project" value="TreeGrafter"/>
</dbReference>
<dbReference type="PROSITE" id="PS50137">
    <property type="entry name" value="DS_RBD"/>
    <property type="match status" value="2"/>
</dbReference>
<gene>
    <name evidence="4" type="ORF">L9F63_003840</name>
</gene>
<evidence type="ECO:0000259" key="3">
    <source>
        <dbReference type="PROSITE" id="PS50137"/>
    </source>
</evidence>
<dbReference type="GO" id="GO:0016442">
    <property type="term" value="C:RISC complex"/>
    <property type="evidence" value="ECO:0007669"/>
    <property type="project" value="TreeGrafter"/>
</dbReference>
<name>A0AAD8E9F3_DIPPU</name>
<dbReference type="PANTHER" id="PTHR46205:SF3">
    <property type="entry name" value="LOQUACIOUS, ISOFORM B"/>
    <property type="match status" value="1"/>
</dbReference>